<name>A0A6B0QWU1_9CETA</name>
<dbReference type="AlphaFoldDB" id="A0A6B0QWU1"/>
<reference evidence="1" key="1">
    <citation type="submission" date="2019-10" db="EMBL/GenBank/DDBJ databases">
        <title>The sequence and de novo assembly of the wild yak genome.</title>
        <authorList>
            <person name="Liu Y."/>
        </authorList>
    </citation>
    <scope>NUCLEOTIDE SEQUENCE [LARGE SCALE GENOMIC DNA]</scope>
    <source>
        <strain evidence="1">WY2019</strain>
    </source>
</reference>
<dbReference type="EMBL" id="VBQZ03000009">
    <property type="protein sequence ID" value="MXQ82015.1"/>
    <property type="molecule type" value="Genomic_DNA"/>
</dbReference>
<gene>
    <name evidence="1" type="ORF">E5288_WYG004819</name>
</gene>
<dbReference type="Proteomes" id="UP000322234">
    <property type="component" value="Unassembled WGS sequence"/>
</dbReference>
<comment type="caution">
    <text evidence="1">The sequence shown here is derived from an EMBL/GenBank/DDBJ whole genome shotgun (WGS) entry which is preliminary data.</text>
</comment>
<keyword evidence="2" id="KW-1185">Reference proteome</keyword>
<protein>
    <submittedName>
        <fullName evidence="1">Uncharacterized protein</fullName>
    </submittedName>
</protein>
<organism evidence="1 2">
    <name type="scientific">Bos mutus</name>
    <name type="common">wild yak</name>
    <dbReference type="NCBI Taxonomy" id="72004"/>
    <lineage>
        <taxon>Eukaryota</taxon>
        <taxon>Metazoa</taxon>
        <taxon>Chordata</taxon>
        <taxon>Craniata</taxon>
        <taxon>Vertebrata</taxon>
        <taxon>Euteleostomi</taxon>
        <taxon>Mammalia</taxon>
        <taxon>Eutheria</taxon>
        <taxon>Laurasiatheria</taxon>
        <taxon>Artiodactyla</taxon>
        <taxon>Ruminantia</taxon>
        <taxon>Pecora</taxon>
        <taxon>Bovidae</taxon>
        <taxon>Bovinae</taxon>
        <taxon>Bos</taxon>
    </lineage>
</organism>
<evidence type="ECO:0000313" key="1">
    <source>
        <dbReference type="EMBL" id="MXQ82015.1"/>
    </source>
</evidence>
<evidence type="ECO:0000313" key="2">
    <source>
        <dbReference type="Proteomes" id="UP000322234"/>
    </source>
</evidence>
<accession>A0A6B0QWU1</accession>
<sequence length="115" mass="12811">MTIDLLQLQESAVWSRGGGPAPQHVTEAPLSPGPLASFIFVSRPEEHQDKRRKLEHERALFSPPVSVILNYLRFLYPELLFPTSVRLSAHLVSVTGMTGLPFTQKLHEADSDPLP</sequence>
<proteinExistence type="predicted"/>